<organism evidence="1 2">
    <name type="scientific">Lapidilactobacillus gannanensis</name>
    <dbReference type="NCBI Taxonomy" id="2486002"/>
    <lineage>
        <taxon>Bacteria</taxon>
        <taxon>Bacillati</taxon>
        <taxon>Bacillota</taxon>
        <taxon>Bacilli</taxon>
        <taxon>Lactobacillales</taxon>
        <taxon>Lactobacillaceae</taxon>
        <taxon>Lapidilactobacillus</taxon>
    </lineage>
</organism>
<dbReference type="InterPro" id="IPR036412">
    <property type="entry name" value="HAD-like_sf"/>
</dbReference>
<reference evidence="2" key="1">
    <citation type="journal article" date="2019" name="Int. J. Syst. Evol. Microbiol.">
        <title>The Global Catalogue of Microorganisms (GCM) 10K type strain sequencing project: providing services to taxonomists for standard genome sequencing and annotation.</title>
        <authorList>
            <consortium name="The Broad Institute Genomics Platform"/>
            <consortium name="The Broad Institute Genome Sequencing Center for Infectious Disease"/>
            <person name="Wu L."/>
            <person name="Ma J."/>
        </authorList>
    </citation>
    <scope>NUCLEOTIDE SEQUENCE [LARGE SCALE GENOMIC DNA]</scope>
    <source>
        <strain evidence="2">CCM 8937</strain>
    </source>
</reference>
<dbReference type="EMBL" id="JBHTOH010000025">
    <property type="protein sequence ID" value="MFD1410838.1"/>
    <property type="molecule type" value="Genomic_DNA"/>
</dbReference>
<accession>A0ABW4BNJ3</accession>
<keyword evidence="2" id="KW-1185">Reference proteome</keyword>
<name>A0ABW4BNJ3_9LACO</name>
<dbReference type="Proteomes" id="UP001597191">
    <property type="component" value="Unassembled WGS sequence"/>
</dbReference>
<protein>
    <recommendedName>
        <fullName evidence="3">Nucleotidase</fullName>
    </recommendedName>
</protein>
<dbReference type="InterPro" id="IPR023214">
    <property type="entry name" value="HAD_sf"/>
</dbReference>
<dbReference type="Gene3D" id="3.40.50.1000">
    <property type="entry name" value="HAD superfamily/HAD-like"/>
    <property type="match status" value="1"/>
</dbReference>
<gene>
    <name evidence="1" type="ORF">ACFQ4R_04305</name>
</gene>
<evidence type="ECO:0000313" key="1">
    <source>
        <dbReference type="EMBL" id="MFD1410838.1"/>
    </source>
</evidence>
<evidence type="ECO:0000313" key="2">
    <source>
        <dbReference type="Proteomes" id="UP001597191"/>
    </source>
</evidence>
<evidence type="ECO:0008006" key="3">
    <source>
        <dbReference type="Google" id="ProtNLM"/>
    </source>
</evidence>
<comment type="caution">
    <text evidence="1">The sequence shown here is derived from an EMBL/GenBank/DDBJ whole genome shotgun (WGS) entry which is preliminary data.</text>
</comment>
<sequence>MNIAVDIDDTLTNSFTYFQSYVAEFFGTSLQELTDKNISYSNLPASWQAEELAFCRKYYDRIVPKTPFKPDAAWGIAQLRQRGHRIIIITGRTTAFYTDPVATTQTELANGQIQYDQLICTLNKAQACQQEEITIFLDDLVKNCQAVAQVQVQPILFNSPENTQQSSQWPRVNDWHQAVGLIESMTD</sequence>
<proteinExistence type="predicted"/>
<dbReference type="RefSeq" id="WP_125648031.1">
    <property type="nucleotide sequence ID" value="NZ_JBHTOH010000025.1"/>
</dbReference>
<dbReference type="SUPFAM" id="SSF56784">
    <property type="entry name" value="HAD-like"/>
    <property type="match status" value="1"/>
</dbReference>